<feature type="region of interest" description="Disordered" evidence="1">
    <location>
        <begin position="387"/>
        <end position="413"/>
    </location>
</feature>
<feature type="region of interest" description="Disordered" evidence="1">
    <location>
        <begin position="430"/>
        <end position="464"/>
    </location>
</feature>
<feature type="region of interest" description="Disordered" evidence="1">
    <location>
        <begin position="1"/>
        <end position="77"/>
    </location>
</feature>
<evidence type="ECO:0000313" key="2">
    <source>
        <dbReference type="EMBL" id="KAK7006122.1"/>
    </source>
</evidence>
<feature type="region of interest" description="Disordered" evidence="1">
    <location>
        <begin position="492"/>
        <end position="515"/>
    </location>
</feature>
<proteinExistence type="predicted"/>
<dbReference type="EMBL" id="JAWWNJ010000076">
    <property type="protein sequence ID" value="KAK7006122.1"/>
    <property type="molecule type" value="Genomic_DNA"/>
</dbReference>
<evidence type="ECO:0000256" key="1">
    <source>
        <dbReference type="SAM" id="MobiDB-lite"/>
    </source>
</evidence>
<accession>A0AAW0AAV8</accession>
<dbReference type="AlphaFoldDB" id="A0AAW0AAV8"/>
<protein>
    <submittedName>
        <fullName evidence="2">Uncharacterized protein</fullName>
    </submittedName>
</protein>
<sequence>MSSSRPQESLSASHFKKKKSKPSPVSVPLQAGVPAATTVTNKAASLQHSYSPDARTDSLPLRSNPSSRTPELEPQSDSLPRNFPIFIPHRWNVNPLAPFRDVVPIDGSKLEWLRPPSCTRNLLKSKKQKFILTDHLGLLVWMETSKKVRSTFQTYDRDLSRILCFNGASSDIFAGVVEAETYGMPVPGFPFMSIQKNMVKPQTSSSWMYLKEESDPDPQQPLAVPSAETLGRSPRNPFQRLHDGSDGDEDLYLRNPSQHELPTNVLAAFGKLDPSSLKEIRDKLRTVAYADVGRSICPLAMVGDAQSLWLMYDTTMDCLYALGLLDRYVKGLEFVRFETHANFAERFNAGQQRWKRTNLDWSPHNTPVLPPVEEVLHSRAPYNVSGKDMPISSQLGSADSEERCGGHDSEPVAEGSLLQNLPFTTVPLSRVSTPAPEAHESITTDGIPEDQSQGHNESGPIPVAPPLEHSISTVVRAPQISTLSPVVHEAIPTEEAPESPLSSVSSALSDVESDSKHEDTHELLCTNGEAWDAVYHADFQFGKEKNVRFAVKQILREKQTGTCSIHGRYGFLNTEGYIEEYAPCPENMAMDSFREEFLEHTGFSWEEKEPGLRGSGNIRRPSGKYYWVGHSNDSGVAVHPVSVDQGNRLA</sequence>
<keyword evidence="3" id="KW-1185">Reference proteome</keyword>
<feature type="compositionally biased region" description="Polar residues" evidence="1">
    <location>
        <begin position="1"/>
        <end position="12"/>
    </location>
</feature>
<evidence type="ECO:0000313" key="3">
    <source>
        <dbReference type="Proteomes" id="UP001362999"/>
    </source>
</evidence>
<feature type="compositionally biased region" description="Low complexity" evidence="1">
    <location>
        <begin position="498"/>
        <end position="510"/>
    </location>
</feature>
<feature type="region of interest" description="Disordered" evidence="1">
    <location>
        <begin position="209"/>
        <end position="247"/>
    </location>
</feature>
<comment type="caution">
    <text evidence="2">The sequence shown here is derived from an EMBL/GenBank/DDBJ whole genome shotgun (WGS) entry which is preliminary data.</text>
</comment>
<gene>
    <name evidence="2" type="ORF">R3P38DRAFT_2793890</name>
</gene>
<dbReference type="Proteomes" id="UP001362999">
    <property type="component" value="Unassembled WGS sequence"/>
</dbReference>
<organism evidence="2 3">
    <name type="scientific">Favolaschia claudopus</name>
    <dbReference type="NCBI Taxonomy" id="2862362"/>
    <lineage>
        <taxon>Eukaryota</taxon>
        <taxon>Fungi</taxon>
        <taxon>Dikarya</taxon>
        <taxon>Basidiomycota</taxon>
        <taxon>Agaricomycotina</taxon>
        <taxon>Agaricomycetes</taxon>
        <taxon>Agaricomycetidae</taxon>
        <taxon>Agaricales</taxon>
        <taxon>Marasmiineae</taxon>
        <taxon>Mycenaceae</taxon>
        <taxon>Favolaschia</taxon>
    </lineage>
</organism>
<reference evidence="2 3" key="1">
    <citation type="journal article" date="2024" name="J Genomics">
        <title>Draft genome sequencing and assembly of Favolaschia claudopus CIRM-BRFM 2984 isolated from oak limbs.</title>
        <authorList>
            <person name="Navarro D."/>
            <person name="Drula E."/>
            <person name="Chaduli D."/>
            <person name="Cazenave R."/>
            <person name="Ahrendt S."/>
            <person name="Wang J."/>
            <person name="Lipzen A."/>
            <person name="Daum C."/>
            <person name="Barry K."/>
            <person name="Grigoriev I.V."/>
            <person name="Favel A."/>
            <person name="Rosso M.N."/>
            <person name="Martin F."/>
        </authorList>
    </citation>
    <scope>NUCLEOTIDE SEQUENCE [LARGE SCALE GENOMIC DNA]</scope>
    <source>
        <strain evidence="2 3">CIRM-BRFM 2984</strain>
    </source>
</reference>
<feature type="compositionally biased region" description="Polar residues" evidence="1">
    <location>
        <begin position="37"/>
        <end position="50"/>
    </location>
</feature>
<feature type="compositionally biased region" description="Polar residues" evidence="1">
    <location>
        <begin position="61"/>
        <end position="77"/>
    </location>
</feature>
<name>A0AAW0AAV8_9AGAR</name>
<feature type="compositionally biased region" description="Basic and acidic residues" evidence="1">
    <location>
        <begin position="400"/>
        <end position="410"/>
    </location>
</feature>